<protein>
    <submittedName>
        <fullName evidence="3">Uncharacterized protein</fullName>
    </submittedName>
</protein>
<name>A0A1I7ZAK7_9BILA</name>
<dbReference type="AlphaFoldDB" id="A0A1I7ZAK7"/>
<dbReference type="Proteomes" id="UP000095287">
    <property type="component" value="Unplaced"/>
</dbReference>
<feature type="compositionally biased region" description="Polar residues" evidence="1">
    <location>
        <begin position="1"/>
        <end position="21"/>
    </location>
</feature>
<evidence type="ECO:0000313" key="2">
    <source>
        <dbReference type="Proteomes" id="UP000095287"/>
    </source>
</evidence>
<reference evidence="3" key="1">
    <citation type="submission" date="2016-11" db="UniProtKB">
        <authorList>
            <consortium name="WormBaseParasite"/>
        </authorList>
    </citation>
    <scope>IDENTIFICATION</scope>
</reference>
<accession>A0A1I7ZAK7</accession>
<feature type="region of interest" description="Disordered" evidence="1">
    <location>
        <begin position="66"/>
        <end position="108"/>
    </location>
</feature>
<evidence type="ECO:0000313" key="3">
    <source>
        <dbReference type="WBParaSite" id="L893_g24252.t2"/>
    </source>
</evidence>
<feature type="compositionally biased region" description="Polar residues" evidence="1">
    <location>
        <begin position="179"/>
        <end position="189"/>
    </location>
</feature>
<proteinExistence type="predicted"/>
<organism evidence="2 3">
    <name type="scientific">Steinernema glaseri</name>
    <dbReference type="NCBI Taxonomy" id="37863"/>
    <lineage>
        <taxon>Eukaryota</taxon>
        <taxon>Metazoa</taxon>
        <taxon>Ecdysozoa</taxon>
        <taxon>Nematoda</taxon>
        <taxon>Chromadorea</taxon>
        <taxon>Rhabditida</taxon>
        <taxon>Tylenchina</taxon>
        <taxon>Panagrolaimomorpha</taxon>
        <taxon>Strongyloidoidea</taxon>
        <taxon>Steinernematidae</taxon>
        <taxon>Steinernema</taxon>
    </lineage>
</organism>
<feature type="region of interest" description="Disordered" evidence="1">
    <location>
        <begin position="1"/>
        <end position="31"/>
    </location>
</feature>
<feature type="region of interest" description="Disordered" evidence="1">
    <location>
        <begin position="122"/>
        <end position="190"/>
    </location>
</feature>
<keyword evidence="2" id="KW-1185">Reference proteome</keyword>
<sequence>MLQLDPSYSTIDVQSKASHSWHQKEASSPRTLKLSVHWAPVKVLVKKRIEEGVDGVAMDTMGIRRGQEERRQGQQAQLSPHKKISNSTRIPSGHRDPDGDFSGGNNYSDKKSKFATRATLSSAGPAVTGAPSSVAETVGGDLGTRGRAGEQKTESDRAKDKRWRRGVKNAPSREGGPRNRSSSTAQTQRRVICRQLIKKKRRRRSIVVWESEVAPRQSKQGNRSRGSMAVWPRLCAAGKGAEGVADSEGAAELNGTSNGPCWEGLRFSGVFLRPEQPESLISDPSRA</sequence>
<evidence type="ECO:0000256" key="1">
    <source>
        <dbReference type="SAM" id="MobiDB-lite"/>
    </source>
</evidence>
<feature type="compositionally biased region" description="Basic and acidic residues" evidence="1">
    <location>
        <begin position="147"/>
        <end position="159"/>
    </location>
</feature>
<dbReference type="WBParaSite" id="L893_g24252.t2">
    <property type="protein sequence ID" value="L893_g24252.t2"/>
    <property type="gene ID" value="L893_g24252"/>
</dbReference>